<feature type="region of interest" description="Disordered" evidence="1">
    <location>
        <begin position="1"/>
        <end position="95"/>
    </location>
</feature>
<feature type="compositionally biased region" description="Acidic residues" evidence="1">
    <location>
        <begin position="115"/>
        <end position="126"/>
    </location>
</feature>
<proteinExistence type="predicted"/>
<dbReference type="AlphaFoldDB" id="A0AAV9ZV82"/>
<feature type="compositionally biased region" description="Polar residues" evidence="1">
    <location>
        <begin position="16"/>
        <end position="33"/>
    </location>
</feature>
<name>A0AAV9ZV82_9AGAR</name>
<dbReference type="Proteomes" id="UP001362999">
    <property type="component" value="Unassembled WGS sequence"/>
</dbReference>
<gene>
    <name evidence="2" type="ORF">R3P38DRAFT_2802812</name>
</gene>
<accession>A0AAV9ZV82</accession>
<keyword evidence="3" id="KW-1185">Reference proteome</keyword>
<evidence type="ECO:0000313" key="3">
    <source>
        <dbReference type="Proteomes" id="UP001362999"/>
    </source>
</evidence>
<dbReference type="EMBL" id="JAWWNJ010000111">
    <property type="protein sequence ID" value="KAK6992337.1"/>
    <property type="molecule type" value="Genomic_DNA"/>
</dbReference>
<evidence type="ECO:0000256" key="1">
    <source>
        <dbReference type="SAM" id="MobiDB-lite"/>
    </source>
</evidence>
<reference evidence="2 3" key="1">
    <citation type="journal article" date="2024" name="J Genomics">
        <title>Draft genome sequencing and assembly of Favolaschia claudopus CIRM-BRFM 2984 isolated from oak limbs.</title>
        <authorList>
            <person name="Navarro D."/>
            <person name="Drula E."/>
            <person name="Chaduli D."/>
            <person name="Cazenave R."/>
            <person name="Ahrendt S."/>
            <person name="Wang J."/>
            <person name="Lipzen A."/>
            <person name="Daum C."/>
            <person name="Barry K."/>
            <person name="Grigoriev I.V."/>
            <person name="Favel A."/>
            <person name="Rosso M.N."/>
            <person name="Martin F."/>
        </authorList>
    </citation>
    <scope>NUCLEOTIDE SEQUENCE [LARGE SCALE GENOMIC DNA]</scope>
    <source>
        <strain evidence="2 3">CIRM-BRFM 2984</strain>
    </source>
</reference>
<sequence length="257" mass="28694">MPVSDKSCRSPRFSPVSATPSLSRPRQASTATLESRKIARTSASNIAEDESEKPHTLSVESATPSTQDIPSSIDPQMHPPSPGSLDSSAAKDIEEDSDTIPEYQYELQNSWDHSQEEEEGEQDDLSMSESWTQEGFEAANECQSLQVGGEWGGSLVKHEPVSPNVKLESISEAGEVDFKWFQLNPLEQWIILHVRESRKDGISAAEGFYRLRDRCVEQSRRELGLMFERQHLLRRLKVINGLSGGFEPIRSSIGSFE</sequence>
<organism evidence="2 3">
    <name type="scientific">Favolaschia claudopus</name>
    <dbReference type="NCBI Taxonomy" id="2862362"/>
    <lineage>
        <taxon>Eukaryota</taxon>
        <taxon>Fungi</taxon>
        <taxon>Dikarya</taxon>
        <taxon>Basidiomycota</taxon>
        <taxon>Agaricomycotina</taxon>
        <taxon>Agaricomycetes</taxon>
        <taxon>Agaricomycetidae</taxon>
        <taxon>Agaricales</taxon>
        <taxon>Marasmiineae</taxon>
        <taxon>Mycenaceae</taxon>
        <taxon>Favolaschia</taxon>
    </lineage>
</organism>
<feature type="region of interest" description="Disordered" evidence="1">
    <location>
        <begin position="111"/>
        <end position="137"/>
    </location>
</feature>
<feature type="compositionally biased region" description="Polar residues" evidence="1">
    <location>
        <begin position="58"/>
        <end position="74"/>
    </location>
</feature>
<comment type="caution">
    <text evidence="2">The sequence shown here is derived from an EMBL/GenBank/DDBJ whole genome shotgun (WGS) entry which is preliminary data.</text>
</comment>
<evidence type="ECO:0000313" key="2">
    <source>
        <dbReference type="EMBL" id="KAK6992337.1"/>
    </source>
</evidence>
<protein>
    <submittedName>
        <fullName evidence="2">Uncharacterized protein</fullName>
    </submittedName>
</protein>